<reference evidence="1 2" key="1">
    <citation type="submission" date="2019-03" db="EMBL/GenBank/DDBJ databases">
        <title>Genomic Encyclopedia of Archaeal and Bacterial Type Strains, Phase II (KMG-II): from individual species to whole genera.</title>
        <authorList>
            <person name="Goeker M."/>
        </authorList>
    </citation>
    <scope>NUCLEOTIDE SEQUENCE [LARGE SCALE GENOMIC DNA]</scope>
    <source>
        <strain evidence="1 2">DSM 26433</strain>
    </source>
</reference>
<evidence type="ECO:0000313" key="2">
    <source>
        <dbReference type="Proteomes" id="UP000295673"/>
    </source>
</evidence>
<dbReference type="EMBL" id="SMGR01000001">
    <property type="protein sequence ID" value="TCL09058.1"/>
    <property type="molecule type" value="Genomic_DNA"/>
</dbReference>
<keyword evidence="2" id="KW-1185">Reference proteome</keyword>
<proteinExistence type="predicted"/>
<dbReference type="InterPro" id="IPR010775">
    <property type="entry name" value="DUF1365"/>
</dbReference>
<gene>
    <name evidence="1" type="ORF">BXY66_1101</name>
</gene>
<dbReference type="PANTHER" id="PTHR33973:SF4">
    <property type="entry name" value="OS07G0153300 PROTEIN"/>
    <property type="match status" value="1"/>
</dbReference>
<sequence length="252" mass="27836">MSSNIWPDHIRGTTTHARRGAITNAFRYGVDFVLIDPDSAAGPRLFSRNGTGLMSVTDVSVGGPLGDGRGAEWARDAFSARGLDADSYELRFLTQPGFLGHVFNPVSFWLAMRDDNLIAVISEVSTPFKDRHSYLTHLPDFAPMGPKDTTQATKRLHVSPFQDVAGDYTFSFSIKPDRIAVRIFYEHGPEGVIATLSGPRQPLTNRSIVASAIRRPLGTIRTVILIHWQAAKLKLKGAIWRQRPVPPTEEIS</sequence>
<comment type="caution">
    <text evidence="1">The sequence shown here is derived from an EMBL/GenBank/DDBJ whole genome shotgun (WGS) entry which is preliminary data.</text>
</comment>
<dbReference type="Pfam" id="PF07103">
    <property type="entry name" value="DUF1365"/>
    <property type="match status" value="1"/>
</dbReference>
<dbReference type="PANTHER" id="PTHR33973">
    <property type="entry name" value="OS07G0153300 PROTEIN"/>
    <property type="match status" value="1"/>
</dbReference>
<organism evidence="1 2">
    <name type="scientific">Shimia isoporae</name>
    <dbReference type="NCBI Taxonomy" id="647720"/>
    <lineage>
        <taxon>Bacteria</taxon>
        <taxon>Pseudomonadati</taxon>
        <taxon>Pseudomonadota</taxon>
        <taxon>Alphaproteobacteria</taxon>
        <taxon>Rhodobacterales</taxon>
        <taxon>Roseobacteraceae</taxon>
    </lineage>
</organism>
<dbReference type="Proteomes" id="UP000295673">
    <property type="component" value="Unassembled WGS sequence"/>
</dbReference>
<protein>
    <recommendedName>
        <fullName evidence="3">Cyclopropane-fatty-acyl-phospholipid synthase</fullName>
    </recommendedName>
</protein>
<evidence type="ECO:0000313" key="1">
    <source>
        <dbReference type="EMBL" id="TCL09058.1"/>
    </source>
</evidence>
<evidence type="ECO:0008006" key="3">
    <source>
        <dbReference type="Google" id="ProtNLM"/>
    </source>
</evidence>
<dbReference type="RefSeq" id="WP_132859133.1">
    <property type="nucleotide sequence ID" value="NZ_SMGR01000001.1"/>
</dbReference>
<dbReference type="OrthoDB" id="9778801at2"/>
<accession>A0A4R1NUX7</accession>
<name>A0A4R1NUX7_9RHOB</name>
<dbReference type="AlphaFoldDB" id="A0A4R1NUX7"/>